<dbReference type="Proteomes" id="UP001176940">
    <property type="component" value="Unassembled WGS sequence"/>
</dbReference>
<feature type="domain" description="CSD" evidence="2">
    <location>
        <begin position="25"/>
        <end position="83"/>
    </location>
</feature>
<reference evidence="3" key="1">
    <citation type="submission" date="2023-07" db="EMBL/GenBank/DDBJ databases">
        <authorList>
            <person name="Stuckert A."/>
        </authorList>
    </citation>
    <scope>NUCLEOTIDE SEQUENCE</scope>
</reference>
<evidence type="ECO:0000256" key="1">
    <source>
        <dbReference type="SAM" id="MobiDB-lite"/>
    </source>
</evidence>
<dbReference type="InterPro" id="IPR012340">
    <property type="entry name" value="NA-bd_OB-fold"/>
</dbReference>
<dbReference type="EMBL" id="CAUEEQ010002714">
    <property type="protein sequence ID" value="CAJ0923454.1"/>
    <property type="molecule type" value="Genomic_DNA"/>
</dbReference>
<keyword evidence="4" id="KW-1185">Reference proteome</keyword>
<feature type="region of interest" description="Disordered" evidence="1">
    <location>
        <begin position="210"/>
        <end position="245"/>
    </location>
</feature>
<dbReference type="Gene3D" id="2.40.50.140">
    <property type="entry name" value="Nucleic acid-binding proteins"/>
    <property type="match status" value="1"/>
</dbReference>
<evidence type="ECO:0000313" key="4">
    <source>
        <dbReference type="Proteomes" id="UP001176940"/>
    </source>
</evidence>
<name>A0ABN9KTJ8_9NEOB</name>
<evidence type="ECO:0000313" key="3">
    <source>
        <dbReference type="EMBL" id="CAJ0923454.1"/>
    </source>
</evidence>
<dbReference type="InterPro" id="IPR002059">
    <property type="entry name" value="CSP_DNA-bd"/>
</dbReference>
<sequence length="245" mass="27797">MEERNLLAKAQTCKVRPADQDPLRQGIVVSFNLNKGWGFIRESEEYSELFVNRRDVESHLLKGHPYRDLYPGDKVTFTRHKGKETTLCGTLGSKGLALQRKKEGLQPQLERGIPNRFQADRTSPTPVTGTLDCGRELPVKRSFKRYLKPISSRKLTTCNDHAATSTPSELQQPQPTASFPIIFYNVSPKGRVLFLLYQSTIVKMLQALAQRPAPANTNRDRRPRYQHPKGAPNADLIFKTGGRRR</sequence>
<gene>
    <name evidence="3" type="ORF">RIMI_LOCUS2008836</name>
</gene>
<proteinExistence type="predicted"/>
<accession>A0ABN9KTJ8</accession>
<dbReference type="SUPFAM" id="SSF50249">
    <property type="entry name" value="Nucleic acid-binding proteins"/>
    <property type="match status" value="1"/>
</dbReference>
<comment type="caution">
    <text evidence="3">The sequence shown here is derived from an EMBL/GenBank/DDBJ whole genome shotgun (WGS) entry which is preliminary data.</text>
</comment>
<evidence type="ECO:0000259" key="2">
    <source>
        <dbReference type="Pfam" id="PF00313"/>
    </source>
</evidence>
<protein>
    <recommendedName>
        <fullName evidence="2">CSD domain-containing protein</fullName>
    </recommendedName>
</protein>
<dbReference type="Pfam" id="PF00313">
    <property type="entry name" value="CSD"/>
    <property type="match status" value="1"/>
</dbReference>
<organism evidence="3 4">
    <name type="scientific">Ranitomeya imitator</name>
    <name type="common">mimic poison frog</name>
    <dbReference type="NCBI Taxonomy" id="111125"/>
    <lineage>
        <taxon>Eukaryota</taxon>
        <taxon>Metazoa</taxon>
        <taxon>Chordata</taxon>
        <taxon>Craniata</taxon>
        <taxon>Vertebrata</taxon>
        <taxon>Euteleostomi</taxon>
        <taxon>Amphibia</taxon>
        <taxon>Batrachia</taxon>
        <taxon>Anura</taxon>
        <taxon>Neobatrachia</taxon>
        <taxon>Hyloidea</taxon>
        <taxon>Dendrobatidae</taxon>
        <taxon>Dendrobatinae</taxon>
        <taxon>Ranitomeya</taxon>
    </lineage>
</organism>